<feature type="transmembrane region" description="Helical" evidence="1">
    <location>
        <begin position="296"/>
        <end position="316"/>
    </location>
</feature>
<dbReference type="Pfam" id="PF01757">
    <property type="entry name" value="Acyl_transf_3"/>
    <property type="match status" value="1"/>
</dbReference>
<keyword evidence="4" id="KW-1185">Reference proteome</keyword>
<comment type="caution">
    <text evidence="3">The sequence shown here is derived from an EMBL/GenBank/DDBJ whole genome shotgun (WGS) entry which is preliminary data.</text>
</comment>
<feature type="domain" description="Acyltransferase 3" evidence="2">
    <location>
        <begin position="24"/>
        <end position="351"/>
    </location>
</feature>
<evidence type="ECO:0000313" key="3">
    <source>
        <dbReference type="EMBL" id="MBB6479259.1"/>
    </source>
</evidence>
<name>A0A841R8H0_9SPIO</name>
<feature type="transmembrane region" description="Helical" evidence="1">
    <location>
        <begin position="243"/>
        <end position="262"/>
    </location>
</feature>
<feature type="transmembrane region" description="Helical" evidence="1">
    <location>
        <begin position="336"/>
        <end position="354"/>
    </location>
</feature>
<dbReference type="RefSeq" id="WP_184744278.1">
    <property type="nucleotide sequence ID" value="NZ_JACHGJ010000001.1"/>
</dbReference>
<gene>
    <name evidence="3" type="ORF">HNR50_000892</name>
</gene>
<evidence type="ECO:0000259" key="2">
    <source>
        <dbReference type="Pfam" id="PF01757"/>
    </source>
</evidence>
<feature type="transmembrane region" description="Helical" evidence="1">
    <location>
        <begin position="104"/>
        <end position="129"/>
    </location>
</feature>
<accession>A0A841R8H0</accession>
<feature type="transmembrane region" description="Helical" evidence="1">
    <location>
        <begin position="62"/>
        <end position="83"/>
    </location>
</feature>
<keyword evidence="1" id="KW-0812">Transmembrane</keyword>
<dbReference type="GO" id="GO:0016020">
    <property type="term" value="C:membrane"/>
    <property type="evidence" value="ECO:0007669"/>
    <property type="project" value="TreeGrafter"/>
</dbReference>
<dbReference type="InterPro" id="IPR002656">
    <property type="entry name" value="Acyl_transf_3_dom"/>
</dbReference>
<dbReference type="InterPro" id="IPR050879">
    <property type="entry name" value="Acyltransferase_3"/>
</dbReference>
<evidence type="ECO:0000313" key="4">
    <source>
        <dbReference type="Proteomes" id="UP000587760"/>
    </source>
</evidence>
<keyword evidence="1" id="KW-1133">Transmembrane helix</keyword>
<feature type="transmembrane region" description="Helical" evidence="1">
    <location>
        <begin position="268"/>
        <end position="284"/>
    </location>
</feature>
<proteinExistence type="predicted"/>
<evidence type="ECO:0000256" key="1">
    <source>
        <dbReference type="SAM" id="Phobius"/>
    </source>
</evidence>
<protein>
    <submittedName>
        <fullName evidence="3">Peptidoglycan/LPS O-acetylase OafA/YrhL</fullName>
    </submittedName>
</protein>
<sequence>MYLEENMKLDSSMDLNSKNNDYLRSIDGWRAISIIFVLLFHGKEQIYDFWGNSSILTILTNTGLLGVRFFFGISGFLITYKILNEIQNKKFLLKTFYIKRLFRIFPALLLYCITIAILNFTKIINFNLFELLSGPLFYANFINKGWYTGHFWSLSVEEHFYLFWPITLISFQLYKKKNIIFLFILLIVIWRFISWRFSFYRSPSLFWGRTDIQIDGLLWGGAIAIIYKTNLKSSLFDKLSSSYITILLFFFIFATSSILKYKYYQLDFLFYSLNASLIPIMLFSTIHNKNNIISKFLELSVFRFLGKLSYSIYLWQQLLITPLENKVPTLFFLQRFPISFLVTIFLSLLSYYLVEKKFILIGYKLLKKQNSSILA</sequence>
<dbReference type="EMBL" id="JACHGJ010000001">
    <property type="protein sequence ID" value="MBB6479259.1"/>
    <property type="molecule type" value="Genomic_DNA"/>
</dbReference>
<dbReference type="Proteomes" id="UP000587760">
    <property type="component" value="Unassembled WGS sequence"/>
</dbReference>
<dbReference type="GO" id="GO:0000271">
    <property type="term" value="P:polysaccharide biosynthetic process"/>
    <property type="evidence" value="ECO:0007669"/>
    <property type="project" value="TreeGrafter"/>
</dbReference>
<feature type="transmembrane region" description="Helical" evidence="1">
    <location>
        <begin position="212"/>
        <end position="231"/>
    </location>
</feature>
<dbReference type="GO" id="GO:0016747">
    <property type="term" value="F:acyltransferase activity, transferring groups other than amino-acyl groups"/>
    <property type="evidence" value="ECO:0007669"/>
    <property type="project" value="InterPro"/>
</dbReference>
<dbReference type="AlphaFoldDB" id="A0A841R8H0"/>
<dbReference type="PANTHER" id="PTHR23028">
    <property type="entry name" value="ACETYLTRANSFERASE"/>
    <property type="match status" value="1"/>
</dbReference>
<keyword evidence="1" id="KW-0472">Membrane</keyword>
<feature type="transmembrane region" description="Helical" evidence="1">
    <location>
        <begin position="179"/>
        <end position="200"/>
    </location>
</feature>
<reference evidence="3 4" key="1">
    <citation type="submission" date="2020-08" db="EMBL/GenBank/DDBJ databases">
        <title>Genomic Encyclopedia of Type Strains, Phase IV (KMG-IV): sequencing the most valuable type-strain genomes for metagenomic binning, comparative biology and taxonomic classification.</title>
        <authorList>
            <person name="Goeker M."/>
        </authorList>
    </citation>
    <scope>NUCLEOTIDE SEQUENCE [LARGE SCALE GENOMIC DNA]</scope>
    <source>
        <strain evidence="3 4">DSM 2461</strain>
    </source>
</reference>
<organism evidence="3 4">
    <name type="scientific">Spirochaeta isovalerica</name>
    <dbReference type="NCBI Taxonomy" id="150"/>
    <lineage>
        <taxon>Bacteria</taxon>
        <taxon>Pseudomonadati</taxon>
        <taxon>Spirochaetota</taxon>
        <taxon>Spirochaetia</taxon>
        <taxon>Spirochaetales</taxon>
        <taxon>Spirochaetaceae</taxon>
        <taxon>Spirochaeta</taxon>
    </lineage>
</organism>
<feature type="transmembrane region" description="Helical" evidence="1">
    <location>
        <begin position="149"/>
        <end position="167"/>
    </location>
</feature>
<dbReference type="PANTHER" id="PTHR23028:SF53">
    <property type="entry name" value="ACYL_TRANSF_3 DOMAIN-CONTAINING PROTEIN"/>
    <property type="match status" value="1"/>
</dbReference>